<accession>E3NKQ2</accession>
<sequence length="104" mass="11946">MLKQLLVFLAIYVACSIAKEFHIPSPQVKKELTKMGMEKKYVDEVAAMNDEFEKGYAALAKDPVGLKKAEDANMEKTRAFMKKLPTRQYTILNDWFDIHDSESN</sequence>
<organism evidence="2">
    <name type="scientific">Caenorhabditis remanei</name>
    <name type="common">Caenorhabditis vulgaris</name>
    <dbReference type="NCBI Taxonomy" id="31234"/>
    <lineage>
        <taxon>Eukaryota</taxon>
        <taxon>Metazoa</taxon>
        <taxon>Ecdysozoa</taxon>
        <taxon>Nematoda</taxon>
        <taxon>Chromadorea</taxon>
        <taxon>Rhabditida</taxon>
        <taxon>Rhabditina</taxon>
        <taxon>Rhabditomorpha</taxon>
        <taxon>Rhabditoidea</taxon>
        <taxon>Rhabditidae</taxon>
        <taxon>Peloderinae</taxon>
        <taxon>Caenorhabditis</taxon>
    </lineage>
</organism>
<evidence type="ECO:0000313" key="1">
    <source>
        <dbReference type="EMBL" id="EFP02674.1"/>
    </source>
</evidence>
<gene>
    <name evidence="1" type="ORF">CRE_07085</name>
</gene>
<reference evidence="1" key="1">
    <citation type="submission" date="2007-07" db="EMBL/GenBank/DDBJ databases">
        <title>PCAP assembly of the Caenorhabditis remanei genome.</title>
        <authorList>
            <consortium name="The Caenorhabditis remanei Sequencing Consortium"/>
            <person name="Wilson R.K."/>
        </authorList>
    </citation>
    <scope>NUCLEOTIDE SEQUENCE [LARGE SCALE GENOMIC DNA]</scope>
    <source>
        <strain evidence="1">PB4641</strain>
    </source>
</reference>
<dbReference type="HOGENOM" id="CLU_2335617_0_0_1"/>
<dbReference type="FunCoup" id="E3NKQ2">
    <property type="interactions" value="424"/>
</dbReference>
<dbReference type="InterPro" id="IPR027913">
    <property type="entry name" value="DUF4473"/>
</dbReference>
<proteinExistence type="predicted"/>
<dbReference type="EMBL" id="DS268821">
    <property type="protein sequence ID" value="EFP02674.1"/>
    <property type="molecule type" value="Genomic_DNA"/>
</dbReference>
<keyword evidence="2" id="KW-1185">Reference proteome</keyword>
<evidence type="ECO:0000313" key="2">
    <source>
        <dbReference type="Proteomes" id="UP000008281"/>
    </source>
</evidence>
<name>E3NKQ2_CAERE</name>
<dbReference type="Pfam" id="PF14747">
    <property type="entry name" value="DUF4473"/>
    <property type="match status" value="1"/>
</dbReference>
<protein>
    <submittedName>
        <fullName evidence="1">Uncharacterized protein</fullName>
    </submittedName>
</protein>
<dbReference type="Proteomes" id="UP000008281">
    <property type="component" value="Unassembled WGS sequence"/>
</dbReference>
<dbReference type="AlphaFoldDB" id="E3NKQ2"/>